<comment type="caution">
    <text evidence="1">The sequence shown here is derived from an EMBL/GenBank/DDBJ whole genome shotgun (WGS) entry which is preliminary data.</text>
</comment>
<dbReference type="InterPro" id="IPR009057">
    <property type="entry name" value="Homeodomain-like_sf"/>
</dbReference>
<gene>
    <name evidence="1" type="ORF">IPK02_12260</name>
</gene>
<dbReference type="Pfam" id="PF01527">
    <property type="entry name" value="HTH_Tnp_1"/>
    <property type="match status" value="1"/>
</dbReference>
<dbReference type="Proteomes" id="UP000706151">
    <property type="component" value="Unassembled WGS sequence"/>
</dbReference>
<dbReference type="SUPFAM" id="SSF46689">
    <property type="entry name" value="Homeodomain-like"/>
    <property type="match status" value="1"/>
</dbReference>
<accession>A0A935W3S5</accession>
<dbReference type="AlphaFoldDB" id="A0A935W3S5"/>
<evidence type="ECO:0000313" key="1">
    <source>
        <dbReference type="EMBL" id="MBK7954656.1"/>
    </source>
</evidence>
<evidence type="ECO:0000313" key="2">
    <source>
        <dbReference type="Proteomes" id="UP000706151"/>
    </source>
</evidence>
<dbReference type="EMBL" id="JADJOT010000009">
    <property type="protein sequence ID" value="MBK7954656.1"/>
    <property type="molecule type" value="Genomic_DNA"/>
</dbReference>
<dbReference type="GO" id="GO:0006313">
    <property type="term" value="P:DNA transposition"/>
    <property type="evidence" value="ECO:0007669"/>
    <property type="project" value="InterPro"/>
</dbReference>
<sequence length="99" mass="11148">MSEVKTRNVHTPEFKAKVGLEALRAVKTINQIGQEHGVHPVQVGQWKKILQEQAKTLFEGKRGPKPVAAHREPELLYSEIGKLKVELDWLKKKSGISLS</sequence>
<protein>
    <submittedName>
        <fullName evidence="1">Transposase</fullName>
    </submittedName>
</protein>
<proteinExistence type="predicted"/>
<name>A0A935W3S5_9PROT</name>
<dbReference type="InterPro" id="IPR002514">
    <property type="entry name" value="Transposase_8"/>
</dbReference>
<dbReference type="GO" id="GO:0003677">
    <property type="term" value="F:DNA binding"/>
    <property type="evidence" value="ECO:0007669"/>
    <property type="project" value="InterPro"/>
</dbReference>
<dbReference type="GO" id="GO:0004803">
    <property type="term" value="F:transposase activity"/>
    <property type="evidence" value="ECO:0007669"/>
    <property type="project" value="InterPro"/>
</dbReference>
<organism evidence="1 2">
    <name type="scientific">Candidatus Accumulibacter affinis</name>
    <dbReference type="NCBI Taxonomy" id="2954384"/>
    <lineage>
        <taxon>Bacteria</taxon>
        <taxon>Pseudomonadati</taxon>
        <taxon>Pseudomonadota</taxon>
        <taxon>Betaproteobacteria</taxon>
        <taxon>Candidatus Accumulibacter</taxon>
    </lineage>
</organism>
<reference evidence="1 2" key="1">
    <citation type="submission" date="2020-10" db="EMBL/GenBank/DDBJ databases">
        <title>Connecting structure to function with the recovery of over 1000 high-quality activated sludge metagenome-assembled genomes encoding full-length rRNA genes using long-read sequencing.</title>
        <authorList>
            <person name="Singleton C.M."/>
            <person name="Petriglieri F."/>
            <person name="Kristensen J.M."/>
            <person name="Kirkegaard R.H."/>
            <person name="Michaelsen T.Y."/>
            <person name="Andersen M.H."/>
            <person name="Karst S.M."/>
            <person name="Dueholm M.S."/>
            <person name="Nielsen P.H."/>
            <person name="Albertsen M."/>
        </authorList>
    </citation>
    <scope>NUCLEOTIDE SEQUENCE [LARGE SCALE GENOMIC DNA]</scope>
    <source>
        <strain evidence="1">Fred_18-Q3-R57-64_BAT3C.720</strain>
    </source>
</reference>